<gene>
    <name evidence="1" type="ORF">AMTR_s00003p00271190</name>
</gene>
<evidence type="ECO:0000313" key="2">
    <source>
        <dbReference type="Proteomes" id="UP000017836"/>
    </source>
</evidence>
<sequence length="81" mass="9209">MGRMWMAASLRGMKDQGPKWKELASRSLQSNVGKESALSAPHMRRWSAGLESAKRKVGEEKRRKAEESLRTVMYLSCWGPN</sequence>
<dbReference type="EMBL" id="KI394358">
    <property type="protein sequence ID" value="ERN03529.1"/>
    <property type="molecule type" value="Genomic_DNA"/>
</dbReference>
<organism evidence="1 2">
    <name type="scientific">Amborella trichopoda</name>
    <dbReference type="NCBI Taxonomy" id="13333"/>
    <lineage>
        <taxon>Eukaryota</taxon>
        <taxon>Viridiplantae</taxon>
        <taxon>Streptophyta</taxon>
        <taxon>Embryophyta</taxon>
        <taxon>Tracheophyta</taxon>
        <taxon>Spermatophyta</taxon>
        <taxon>Magnoliopsida</taxon>
        <taxon>Amborellales</taxon>
        <taxon>Amborellaceae</taxon>
        <taxon>Amborella</taxon>
    </lineage>
</organism>
<proteinExistence type="predicted"/>
<dbReference type="Gramene" id="ERN03529">
    <property type="protein sequence ID" value="ERN03529"/>
    <property type="gene ID" value="AMTR_s00003p00271190"/>
</dbReference>
<evidence type="ECO:0000313" key="1">
    <source>
        <dbReference type="EMBL" id="ERN03529.1"/>
    </source>
</evidence>
<dbReference type="HOGENOM" id="CLU_164353_3_0_1"/>
<dbReference type="AlphaFoldDB" id="W1P767"/>
<dbReference type="Pfam" id="PF12609">
    <property type="entry name" value="DUF3774"/>
    <property type="match status" value="1"/>
</dbReference>
<dbReference type="Proteomes" id="UP000017836">
    <property type="component" value="Unassembled WGS sequence"/>
</dbReference>
<dbReference type="PANTHER" id="PTHR33090">
    <property type="entry name" value="DUF3774 DOMAIN PROTEIN-RELATED"/>
    <property type="match status" value="1"/>
</dbReference>
<accession>W1P767</accession>
<name>W1P767_AMBTC</name>
<reference evidence="2" key="1">
    <citation type="journal article" date="2013" name="Science">
        <title>The Amborella genome and the evolution of flowering plants.</title>
        <authorList>
            <consortium name="Amborella Genome Project"/>
        </authorList>
    </citation>
    <scope>NUCLEOTIDE SEQUENCE [LARGE SCALE GENOMIC DNA]</scope>
</reference>
<keyword evidence="2" id="KW-1185">Reference proteome</keyword>
<dbReference type="InterPro" id="IPR022251">
    <property type="entry name" value="DUF3774_wound-induced"/>
</dbReference>
<protein>
    <submittedName>
        <fullName evidence="1">Uncharacterized protein</fullName>
    </submittedName>
</protein>